<proteinExistence type="predicted"/>
<dbReference type="GeneID" id="18914016"/>
<dbReference type="Proteomes" id="UP000008370">
    <property type="component" value="Unassembled WGS sequence"/>
</dbReference>
<evidence type="ECO:0000313" key="2">
    <source>
        <dbReference type="Proteomes" id="UP000008370"/>
    </source>
</evidence>
<reference evidence="1 2" key="1">
    <citation type="journal article" date="2012" name="BMC Genomics">
        <title>Comparative genomics of the white-rot fungi, Phanerochaete carnosa and P. chrysosporium, to elucidate the genetic basis of the distinct wood types they colonize.</title>
        <authorList>
            <person name="Suzuki H."/>
            <person name="MacDonald J."/>
            <person name="Syed K."/>
            <person name="Salamov A."/>
            <person name="Hori C."/>
            <person name="Aerts A."/>
            <person name="Henrissat B."/>
            <person name="Wiebenga A."/>
            <person name="vanKuyk P.A."/>
            <person name="Barry K."/>
            <person name="Lindquist E."/>
            <person name="LaButti K."/>
            <person name="Lapidus A."/>
            <person name="Lucas S."/>
            <person name="Coutinho P."/>
            <person name="Gong Y."/>
            <person name="Samejima M."/>
            <person name="Mahadevan R."/>
            <person name="Abou-Zaid M."/>
            <person name="de Vries R.P."/>
            <person name="Igarashi K."/>
            <person name="Yadav J.S."/>
            <person name="Grigoriev I.V."/>
            <person name="Master E.R."/>
        </authorList>
    </citation>
    <scope>NUCLEOTIDE SEQUENCE [LARGE SCALE GENOMIC DNA]</scope>
    <source>
        <strain evidence="1 2">HHB-10118-sp</strain>
    </source>
</reference>
<gene>
    <name evidence="1" type="ORF">PHACADRAFT_247190</name>
</gene>
<dbReference type="AlphaFoldDB" id="K5XD56"/>
<dbReference type="InParanoid" id="K5XD56"/>
<protein>
    <submittedName>
        <fullName evidence="1">Uncharacterized protein</fullName>
    </submittedName>
</protein>
<evidence type="ECO:0000313" key="1">
    <source>
        <dbReference type="EMBL" id="EKM60947.1"/>
    </source>
</evidence>
<dbReference type="HOGENOM" id="CLU_2278425_0_0_1"/>
<dbReference type="RefSeq" id="XP_007390387.1">
    <property type="nucleotide sequence ID" value="XM_007390325.1"/>
</dbReference>
<keyword evidence="2" id="KW-1185">Reference proteome</keyword>
<sequence>MQWNTRPAGRGKSQTVRDLDEELAQSTRELVLSLPAIQRQKEKAAATSIFSGHRSGVGRSTYDTHPTKTGRVWSKVDFFSYSEFSLLNFELSSRVCIHRHII</sequence>
<name>K5XD56_PHACS</name>
<accession>K5XD56</accession>
<dbReference type="KEGG" id="pco:PHACADRAFT_247190"/>
<organism evidence="1 2">
    <name type="scientific">Phanerochaete carnosa (strain HHB-10118-sp)</name>
    <name type="common">White-rot fungus</name>
    <name type="synonym">Peniophora carnosa</name>
    <dbReference type="NCBI Taxonomy" id="650164"/>
    <lineage>
        <taxon>Eukaryota</taxon>
        <taxon>Fungi</taxon>
        <taxon>Dikarya</taxon>
        <taxon>Basidiomycota</taxon>
        <taxon>Agaricomycotina</taxon>
        <taxon>Agaricomycetes</taxon>
        <taxon>Polyporales</taxon>
        <taxon>Phanerochaetaceae</taxon>
        <taxon>Phanerochaete</taxon>
    </lineage>
</organism>
<dbReference type="EMBL" id="JH930468">
    <property type="protein sequence ID" value="EKM60947.1"/>
    <property type="molecule type" value="Genomic_DNA"/>
</dbReference>